<protein>
    <submittedName>
        <fullName evidence="2">Methyltransferase FkbM family</fullName>
    </submittedName>
</protein>
<sequence length="264" mass="28897">MKTTRPIAFVMVAVNHGTMLVNRNDYHLVDGGGYGVGYQLLNTSSFDQGEISLALALLQQRKAHFGSGVVAIDCGANIGVHTIEWAKAMYGWGEVISIEAQERIFYALAGNVAMNNCFNARAVWGAVGASNGTIAVPQLNYMKPASYGSLELRKKESNEFIGQEIDYESGASTETRLFSIDSLSLKRVDLIKIDIEGMEMESLIGAEQSLRQFKPILIVEKIKSKEGEIVLFLESLGYKTFPIGINILGVHKSDPTLSDLKITQ</sequence>
<name>A4SXV0_POLAQ</name>
<dbReference type="GO" id="GO:0032259">
    <property type="term" value="P:methylation"/>
    <property type="evidence" value="ECO:0007669"/>
    <property type="project" value="UniProtKB-KW"/>
</dbReference>
<accession>A4SXV0</accession>
<evidence type="ECO:0000259" key="1">
    <source>
        <dbReference type="Pfam" id="PF05050"/>
    </source>
</evidence>
<dbReference type="SUPFAM" id="SSF53335">
    <property type="entry name" value="S-adenosyl-L-methionine-dependent methyltransferases"/>
    <property type="match status" value="1"/>
</dbReference>
<dbReference type="HOGENOM" id="CLU_081241_1_0_4"/>
<dbReference type="AlphaFoldDB" id="A4SXV0"/>
<evidence type="ECO:0000313" key="3">
    <source>
        <dbReference type="Proteomes" id="UP000000231"/>
    </source>
</evidence>
<dbReference type="PANTHER" id="PTHR34203">
    <property type="entry name" value="METHYLTRANSFERASE, FKBM FAMILY PROTEIN"/>
    <property type="match status" value="1"/>
</dbReference>
<keyword evidence="2" id="KW-0808">Transferase</keyword>
<dbReference type="RefSeq" id="WP_011902939.1">
    <property type="nucleotide sequence ID" value="NC_009379.1"/>
</dbReference>
<dbReference type="InterPro" id="IPR006342">
    <property type="entry name" value="FkbM_mtfrase"/>
</dbReference>
<keyword evidence="3" id="KW-1185">Reference proteome</keyword>
<dbReference type="NCBIfam" id="TIGR01444">
    <property type="entry name" value="fkbM_fam"/>
    <property type="match status" value="1"/>
</dbReference>
<dbReference type="Proteomes" id="UP000000231">
    <property type="component" value="Chromosome"/>
</dbReference>
<evidence type="ECO:0000313" key="2">
    <source>
        <dbReference type="EMBL" id="ABP34314.1"/>
    </source>
</evidence>
<dbReference type="GO" id="GO:0008168">
    <property type="term" value="F:methyltransferase activity"/>
    <property type="evidence" value="ECO:0007669"/>
    <property type="project" value="UniProtKB-KW"/>
</dbReference>
<dbReference type="EMBL" id="CP000655">
    <property type="protein sequence ID" value="ABP34314.1"/>
    <property type="molecule type" value="Genomic_DNA"/>
</dbReference>
<feature type="domain" description="Methyltransferase FkbM" evidence="1">
    <location>
        <begin position="73"/>
        <end position="239"/>
    </location>
</feature>
<dbReference type="GeneID" id="31481475"/>
<proteinExistence type="predicted"/>
<dbReference type="eggNOG" id="COG2520">
    <property type="taxonomic scope" value="Bacteria"/>
</dbReference>
<keyword evidence="2" id="KW-0489">Methyltransferase</keyword>
<dbReference type="InterPro" id="IPR029063">
    <property type="entry name" value="SAM-dependent_MTases_sf"/>
</dbReference>
<organism evidence="2 3">
    <name type="scientific">Polynucleobacter asymbioticus (strain DSM 18221 / CIP 109841 / QLW-P1DMWA-1)</name>
    <name type="common">Polynucleobacter necessarius subsp. asymbioticus</name>
    <dbReference type="NCBI Taxonomy" id="312153"/>
    <lineage>
        <taxon>Bacteria</taxon>
        <taxon>Pseudomonadati</taxon>
        <taxon>Pseudomonadota</taxon>
        <taxon>Betaproteobacteria</taxon>
        <taxon>Burkholderiales</taxon>
        <taxon>Burkholderiaceae</taxon>
        <taxon>Polynucleobacter</taxon>
    </lineage>
</organism>
<dbReference type="Pfam" id="PF05050">
    <property type="entry name" value="Methyltransf_21"/>
    <property type="match status" value="1"/>
</dbReference>
<dbReference type="PANTHER" id="PTHR34203:SF15">
    <property type="entry name" value="SLL1173 PROTEIN"/>
    <property type="match status" value="1"/>
</dbReference>
<dbReference type="KEGG" id="pnu:Pnuc_1098"/>
<reference evidence="2 3" key="1">
    <citation type="journal article" date="2012" name="Stand. Genomic Sci.">
        <title>Complete genome sequence of Polynucleobacter necessarius subsp. asymbioticus type strain (QLW-P1DMWA-1(T)).</title>
        <authorList>
            <person name="Meincke L."/>
            <person name="Copeland A."/>
            <person name="Lapidus A."/>
            <person name="Lucas S."/>
            <person name="Berry K.W."/>
            <person name="Del Rio T.G."/>
            <person name="Hammon N."/>
            <person name="Dalin E."/>
            <person name="Tice H."/>
            <person name="Pitluck S."/>
            <person name="Richardson P."/>
            <person name="Bruce D."/>
            <person name="Goodwin L."/>
            <person name="Han C."/>
            <person name="Tapia R."/>
            <person name="Detter J.C."/>
            <person name="Schmutz J."/>
            <person name="Brettin T."/>
            <person name="Larimer F."/>
            <person name="Land M."/>
            <person name="Hauser L."/>
            <person name="Kyrpides N.C."/>
            <person name="Ivanova N."/>
            <person name="Goker M."/>
            <person name="Woyke T."/>
            <person name="Wu Q.L."/>
            <person name="Pockl M."/>
            <person name="Hahn M.W."/>
            <person name="Klenk H.P."/>
        </authorList>
    </citation>
    <scope>NUCLEOTIDE SEQUENCE [LARGE SCALE GENOMIC DNA]</scope>
    <source>
        <strain evidence="3">DSM 18221 / CIP 109841 / QLW-P1DMWA-1</strain>
    </source>
</reference>
<gene>
    <name evidence="2" type="ordered locus">Pnuc_1098</name>
</gene>
<dbReference type="Gene3D" id="3.40.50.150">
    <property type="entry name" value="Vaccinia Virus protein VP39"/>
    <property type="match status" value="1"/>
</dbReference>
<dbReference type="InterPro" id="IPR052514">
    <property type="entry name" value="SAM-dependent_MTase"/>
</dbReference>